<feature type="compositionally biased region" description="Basic and acidic residues" evidence="1">
    <location>
        <begin position="554"/>
        <end position="564"/>
    </location>
</feature>
<dbReference type="RefSeq" id="XP_029220567.1">
    <property type="nucleotide sequence ID" value="XM_029363201.1"/>
</dbReference>
<feature type="compositionally biased region" description="Acidic residues" evidence="1">
    <location>
        <begin position="676"/>
        <end position="686"/>
    </location>
</feature>
<feature type="compositionally biased region" description="Polar residues" evidence="1">
    <location>
        <begin position="1165"/>
        <end position="1179"/>
    </location>
</feature>
<feature type="compositionally biased region" description="Basic and acidic residues" evidence="1">
    <location>
        <begin position="899"/>
        <end position="929"/>
    </location>
</feature>
<name>A0A2A9MDH9_BESBE</name>
<feature type="compositionally biased region" description="Low complexity" evidence="1">
    <location>
        <begin position="1339"/>
        <end position="1356"/>
    </location>
</feature>
<feature type="region of interest" description="Disordered" evidence="1">
    <location>
        <begin position="1093"/>
        <end position="1114"/>
    </location>
</feature>
<feature type="compositionally biased region" description="Low complexity" evidence="1">
    <location>
        <begin position="709"/>
        <end position="749"/>
    </location>
</feature>
<feature type="compositionally biased region" description="Basic and acidic residues" evidence="1">
    <location>
        <begin position="400"/>
        <end position="412"/>
    </location>
</feature>
<gene>
    <name evidence="2" type="ORF">BESB_047500</name>
</gene>
<feature type="compositionally biased region" description="Low complexity" evidence="1">
    <location>
        <begin position="204"/>
        <end position="217"/>
    </location>
</feature>
<keyword evidence="3" id="KW-1185">Reference proteome</keyword>
<accession>A0A2A9MDH9</accession>
<feature type="compositionally biased region" description="Basic and acidic residues" evidence="1">
    <location>
        <begin position="1558"/>
        <end position="1567"/>
    </location>
</feature>
<dbReference type="STRING" id="94643.A0A2A9MDH9"/>
<evidence type="ECO:0000256" key="1">
    <source>
        <dbReference type="SAM" id="MobiDB-lite"/>
    </source>
</evidence>
<feature type="region of interest" description="Disordered" evidence="1">
    <location>
        <begin position="482"/>
        <end position="794"/>
    </location>
</feature>
<feature type="compositionally biased region" description="Basic and acidic residues" evidence="1">
    <location>
        <begin position="1369"/>
        <end position="1402"/>
    </location>
</feature>
<feature type="compositionally biased region" description="Low complexity" evidence="1">
    <location>
        <begin position="1290"/>
        <end position="1309"/>
    </location>
</feature>
<feature type="compositionally biased region" description="Low complexity" evidence="1">
    <location>
        <begin position="1250"/>
        <end position="1261"/>
    </location>
</feature>
<feature type="region of interest" description="Disordered" evidence="1">
    <location>
        <begin position="332"/>
        <end position="437"/>
    </location>
</feature>
<comment type="caution">
    <text evidence="2">The sequence shown here is derived from an EMBL/GenBank/DDBJ whole genome shotgun (WGS) entry which is preliminary data.</text>
</comment>
<dbReference type="VEuPathDB" id="ToxoDB:BESB_047500"/>
<feature type="compositionally biased region" description="Low complexity" evidence="1">
    <location>
        <begin position="1317"/>
        <end position="1332"/>
    </location>
</feature>
<proteinExistence type="predicted"/>
<feature type="compositionally biased region" description="Polar residues" evidence="1">
    <location>
        <begin position="1447"/>
        <end position="1461"/>
    </location>
</feature>
<feature type="compositionally biased region" description="Polar residues" evidence="1">
    <location>
        <begin position="597"/>
        <end position="610"/>
    </location>
</feature>
<evidence type="ECO:0000313" key="2">
    <source>
        <dbReference type="EMBL" id="PFH36558.1"/>
    </source>
</evidence>
<feature type="compositionally biased region" description="Polar residues" evidence="1">
    <location>
        <begin position="881"/>
        <end position="890"/>
    </location>
</feature>
<feature type="compositionally biased region" description="Low complexity" evidence="1">
    <location>
        <begin position="227"/>
        <end position="239"/>
    </location>
</feature>
<feature type="compositionally biased region" description="Basic and acidic residues" evidence="1">
    <location>
        <begin position="950"/>
        <end position="960"/>
    </location>
</feature>
<feature type="compositionally biased region" description="Basic and acidic residues" evidence="1">
    <location>
        <begin position="1494"/>
        <end position="1509"/>
    </location>
</feature>
<feature type="region of interest" description="Disordered" evidence="1">
    <location>
        <begin position="1004"/>
        <end position="1029"/>
    </location>
</feature>
<feature type="compositionally biased region" description="Basic and acidic residues" evidence="1">
    <location>
        <begin position="1"/>
        <end position="11"/>
    </location>
</feature>
<feature type="compositionally biased region" description="Basic and acidic residues" evidence="1">
    <location>
        <begin position="687"/>
        <end position="705"/>
    </location>
</feature>
<feature type="region of interest" description="Disordered" evidence="1">
    <location>
        <begin position="1"/>
        <end position="125"/>
    </location>
</feature>
<feature type="compositionally biased region" description="Basic and acidic residues" evidence="1">
    <location>
        <begin position="1516"/>
        <end position="1525"/>
    </location>
</feature>
<reference evidence="2 3" key="1">
    <citation type="submission" date="2017-09" db="EMBL/GenBank/DDBJ databases">
        <title>Genome sequencing of Besnoitia besnoiti strain Bb-Ger1.</title>
        <authorList>
            <person name="Schares G."/>
            <person name="Venepally P."/>
            <person name="Lorenzi H.A."/>
        </authorList>
    </citation>
    <scope>NUCLEOTIDE SEQUENCE [LARGE SCALE GENOMIC DNA]</scope>
    <source>
        <strain evidence="2 3">Bb-Ger1</strain>
    </source>
</reference>
<feature type="compositionally biased region" description="Low complexity" evidence="1">
    <location>
        <begin position="116"/>
        <end position="125"/>
    </location>
</feature>
<dbReference type="GeneID" id="40309680"/>
<feature type="compositionally biased region" description="Low complexity" evidence="1">
    <location>
        <begin position="1543"/>
        <end position="1555"/>
    </location>
</feature>
<evidence type="ECO:0000313" key="3">
    <source>
        <dbReference type="Proteomes" id="UP000224006"/>
    </source>
</evidence>
<protein>
    <submittedName>
        <fullName evidence="2">Uncharacterized protein</fullName>
    </submittedName>
</protein>
<feature type="compositionally biased region" description="Basic and acidic residues" evidence="1">
    <location>
        <begin position="572"/>
        <end position="581"/>
    </location>
</feature>
<feature type="compositionally biased region" description="Low complexity" evidence="1">
    <location>
        <begin position="80"/>
        <end position="89"/>
    </location>
</feature>
<feature type="region of interest" description="Disordered" evidence="1">
    <location>
        <begin position="199"/>
        <end position="295"/>
    </location>
</feature>
<feature type="compositionally biased region" description="Low complexity" evidence="1">
    <location>
        <begin position="332"/>
        <end position="345"/>
    </location>
</feature>
<dbReference type="EMBL" id="NWUJ01000003">
    <property type="protein sequence ID" value="PFH36558.1"/>
    <property type="molecule type" value="Genomic_DNA"/>
</dbReference>
<organism evidence="2 3">
    <name type="scientific">Besnoitia besnoiti</name>
    <name type="common">Apicomplexan protozoan</name>
    <dbReference type="NCBI Taxonomy" id="94643"/>
    <lineage>
        <taxon>Eukaryota</taxon>
        <taxon>Sar</taxon>
        <taxon>Alveolata</taxon>
        <taxon>Apicomplexa</taxon>
        <taxon>Conoidasida</taxon>
        <taxon>Coccidia</taxon>
        <taxon>Eucoccidiorida</taxon>
        <taxon>Eimeriorina</taxon>
        <taxon>Sarcocystidae</taxon>
        <taxon>Besnoitia</taxon>
    </lineage>
</organism>
<dbReference type="KEGG" id="bbes:BESB_047500"/>
<feature type="compositionally biased region" description="Basic and acidic residues" evidence="1">
    <location>
        <begin position="1211"/>
        <end position="1227"/>
    </location>
</feature>
<feature type="region of interest" description="Disordered" evidence="1">
    <location>
        <begin position="1163"/>
        <end position="1567"/>
    </location>
</feature>
<feature type="compositionally biased region" description="Low complexity" evidence="1">
    <location>
        <begin position="761"/>
        <end position="794"/>
    </location>
</feature>
<feature type="compositionally biased region" description="Basic and acidic residues" evidence="1">
    <location>
        <begin position="490"/>
        <end position="527"/>
    </location>
</feature>
<feature type="compositionally biased region" description="Basic and acidic residues" evidence="1">
    <location>
        <begin position="361"/>
        <end position="388"/>
    </location>
</feature>
<sequence length="1567" mass="166954">MHHHTGAEAPRRGSSLPVSWSGARRDTDESLSNASLSPDRASPAPSASSQAPAQPLALHTSRRRGSAVPLLSVPARLQNSSSWEFFSSSKPHKPRKATPAPAPRRRGAGCSSQSTSPASLPHAPHAACRPADAVCLFAPASPQSSHRASNSKREELPLFRAQACLASVLHSSSGDFSSPTRVLASFSLPRCASCPALRLESSDARSSFFSPSLLRSPSARDMRCPRSLAGSASSLSALLPRQRGSRDRGAEDEEARSFDVAAPPPSCAELQAEGTFPPPSRPRYFPGGSASSANPRVDRFAALPRYGFPRFRSLPNLFSGASLSFELLPAPGARAAQSAPRRPSAVVGRREGDILEEPGTDGERARRRDSLAGRLREKAHQRGRRDSEGEGEGGDSAVEGDEKGQEYEEKSRAAGSTKGHLAPRNGKAGSWSRLTFPSVFSGQRRLTRLRSLRASNRKDSKAARNLFAAFRRLAYAFSAPEHLLPAGRRTMKEADELLTKQDGGDKAAHDSRREATKEQELDSQRGDEGEEDVRETRNVEITPKRNSPRGTQRRGAEAKEEGPHDVQGGEAAAREERREESAGPDVNTRKLQRLERSLSSSVLPQGSTAMTGDPGEREATTDTFFFKCDKGEMGRGSLTQPPPQETPPLSSSLRHAEPLADARPASLAAGQKKEEESDGGDPFCDDDLQRPSRREHAAERQELNGKDPSSSSGEVSSLSSSSESLRSAAPSSSSSLFSCSSSGSLSWLTSKEKRNPPHTPASSSQALASCSLSPVPASPSSARPSSHSSLSPVSAGPWLLSPAVFFAELDTCRARGVDSQVPVCREEAQAQRDVLPCLMDRGNEGKTRVEEADSAPRQRAHLFQVTRQEARGGETRDRGTQVDQTTQASRVNAEAASDLQHHGEREPLACRREAEKTLAGGEESREKLLAAESRTARVSFSSAAPRARRDRVSLSRDRDPGPSTPTQGDAISAVGRRSLPLLGEALGLRQRLQTEDVRRYFPSAPQPRRLSAGAAVGREPQGEAVRPRALVPDSRVEECNAEAVSGGLRRNLGRVEGTGRGRLPGMRGGSCAALEAKTVRPAARGENRHCLGTDAERSGAQTEVTTPPHGGGSLSELLCGEARRRHRHSLALERARVAQQRAKNARRRRTIAALLERVEAGGDGWSSSLFRSTEKTAGTETGGQAAVVSERERQLPTTEKNPARALEAEELEKPRREAEREPGREEGQEASSESDASSSGTSEEEKTDSSSDSDGSTPAAGQQRPAAGTNRPAGRRIADATAPSSSETAGGTDSDSSPTSGTGSNSPSGRASASDTESSPESDVPSASSSSPRARDASETTSSSVAAESEYSSESSSETDGEETSQRVARGELRRAESRARRPATRDESSSGSGNRERDRTIVQDQSSLGREAPAVGGSGYTSSKSEGEEERVRGGDSRAVPPASPTRRSASIGQSNSGATRQRRTQSDTQKARKSILKNDGSAKRRNAGRAPAEARRIDNARGAKTEGRAAPCARPEEGLERKTSAHGNTASRRNSKSVHFAPSPSCAAGATAATEEESRRRKETP</sequence>
<feature type="compositionally biased region" description="Low complexity" evidence="1">
    <location>
        <begin position="34"/>
        <end position="58"/>
    </location>
</feature>
<feature type="compositionally biased region" description="Low complexity" evidence="1">
    <location>
        <begin position="1229"/>
        <end position="1241"/>
    </location>
</feature>
<feature type="region of interest" description="Disordered" evidence="1">
    <location>
        <begin position="867"/>
        <end position="975"/>
    </location>
</feature>
<feature type="compositionally biased region" description="Basic and acidic residues" evidence="1">
    <location>
        <begin position="868"/>
        <end position="880"/>
    </location>
</feature>
<dbReference type="Proteomes" id="UP000224006">
    <property type="component" value="Chromosome III"/>
</dbReference>